<keyword evidence="2" id="KW-1185">Reference proteome</keyword>
<dbReference type="SUPFAM" id="SSF58104">
    <property type="entry name" value="Methyl-accepting chemotaxis protein (MCP) signaling domain"/>
    <property type="match status" value="1"/>
</dbReference>
<dbReference type="Proteomes" id="UP001596189">
    <property type="component" value="Unassembled WGS sequence"/>
</dbReference>
<comment type="caution">
    <text evidence="1">The sequence shown here is derived from an EMBL/GenBank/DDBJ whole genome shotgun (WGS) entry which is preliminary data.</text>
</comment>
<reference evidence="2" key="1">
    <citation type="journal article" date="2019" name="Int. J. Syst. Evol. Microbiol.">
        <title>The Global Catalogue of Microorganisms (GCM) 10K type strain sequencing project: providing services to taxonomists for standard genome sequencing and annotation.</title>
        <authorList>
            <consortium name="The Broad Institute Genomics Platform"/>
            <consortium name="The Broad Institute Genome Sequencing Center for Infectious Disease"/>
            <person name="Wu L."/>
            <person name="Ma J."/>
        </authorList>
    </citation>
    <scope>NUCLEOTIDE SEQUENCE [LARGE SCALE GENOMIC DNA]</scope>
    <source>
        <strain evidence="2">KACC 14249</strain>
    </source>
</reference>
<evidence type="ECO:0000313" key="2">
    <source>
        <dbReference type="Proteomes" id="UP001596189"/>
    </source>
</evidence>
<evidence type="ECO:0000313" key="1">
    <source>
        <dbReference type="EMBL" id="MFC6007477.1"/>
    </source>
</evidence>
<evidence type="ECO:0008006" key="3">
    <source>
        <dbReference type="Google" id="ProtNLM"/>
    </source>
</evidence>
<name>A0ABW1JF29_9ACTN</name>
<organism evidence="1 2">
    <name type="scientific">Angustibacter luteus</name>
    <dbReference type="NCBI Taxonomy" id="658456"/>
    <lineage>
        <taxon>Bacteria</taxon>
        <taxon>Bacillati</taxon>
        <taxon>Actinomycetota</taxon>
        <taxon>Actinomycetes</taxon>
        <taxon>Kineosporiales</taxon>
        <taxon>Kineosporiaceae</taxon>
    </lineage>
</organism>
<protein>
    <recommendedName>
        <fullName evidence="3">Methyl-accepting chemotaxis protein</fullName>
    </recommendedName>
</protein>
<proteinExistence type="predicted"/>
<dbReference type="RefSeq" id="WP_378227023.1">
    <property type="nucleotide sequence ID" value="NZ_BAABFP010000004.1"/>
</dbReference>
<sequence length="73" mass="7628">MATEVKQLAQASARSAEEVAERLAEVQSGTKSAVDAIGTINTAVEQVTAIHEEIASIISAQSTVIDTFLGGRR</sequence>
<dbReference type="Gene3D" id="1.10.287.950">
    <property type="entry name" value="Methyl-accepting chemotaxis protein"/>
    <property type="match status" value="1"/>
</dbReference>
<dbReference type="EMBL" id="JBHSRD010000003">
    <property type="protein sequence ID" value="MFC6007477.1"/>
    <property type="molecule type" value="Genomic_DNA"/>
</dbReference>
<accession>A0ABW1JF29</accession>
<gene>
    <name evidence="1" type="ORF">ACFQDO_10085</name>
</gene>